<evidence type="ECO:0000313" key="3">
    <source>
        <dbReference type="EMBL" id="RTY37520.1"/>
    </source>
</evidence>
<evidence type="ECO:0008006" key="6">
    <source>
        <dbReference type="Google" id="ProtNLM"/>
    </source>
</evidence>
<dbReference type="Proteomes" id="UP000279908">
    <property type="component" value="Unassembled WGS sequence"/>
</dbReference>
<evidence type="ECO:0000313" key="4">
    <source>
        <dbReference type="Proteomes" id="UP000279908"/>
    </source>
</evidence>
<keyword evidence="5" id="KW-1185">Reference proteome</keyword>
<dbReference type="GO" id="GO:0016788">
    <property type="term" value="F:hydrolase activity, acting on ester bonds"/>
    <property type="evidence" value="ECO:0007669"/>
    <property type="project" value="InterPro"/>
</dbReference>
<dbReference type="RefSeq" id="WP_126384646.1">
    <property type="nucleotide sequence ID" value="NZ_RXYK01000009.1"/>
</dbReference>
<feature type="chain" id="PRO_5018762369" description="Phospholipase C/D domain-containing protein" evidence="1">
    <location>
        <begin position="28"/>
        <end position="252"/>
    </location>
</feature>
<evidence type="ECO:0000256" key="1">
    <source>
        <dbReference type="SAM" id="SignalP"/>
    </source>
</evidence>
<organism evidence="3 4">
    <name type="scientific">Chlorobium phaeovibrioides</name>
    <dbReference type="NCBI Taxonomy" id="1094"/>
    <lineage>
        <taxon>Bacteria</taxon>
        <taxon>Pseudomonadati</taxon>
        <taxon>Chlorobiota</taxon>
        <taxon>Chlorobiia</taxon>
        <taxon>Chlorobiales</taxon>
        <taxon>Chlorobiaceae</taxon>
        <taxon>Chlorobium/Pelodictyon group</taxon>
        <taxon>Chlorobium</taxon>
    </lineage>
</organism>
<comment type="caution">
    <text evidence="3">The sequence shown here is derived from an EMBL/GenBank/DDBJ whole genome shotgun (WGS) entry which is preliminary data.</text>
</comment>
<dbReference type="SUPFAM" id="SSF48537">
    <property type="entry name" value="Phospholipase C/P1 nuclease"/>
    <property type="match status" value="1"/>
</dbReference>
<reference evidence="2 5" key="2">
    <citation type="submission" date="2019-11" db="EMBL/GenBank/DDBJ databases">
        <title>Green- and brown-colored morphotypes of Chlorobia in the stratified aquatic ecosystems of Kandalaksha Gulf (White Sea): A model for study of the accessory genome evolution.</title>
        <authorList>
            <person name="Grouzdev D.S."/>
        </authorList>
    </citation>
    <scope>NUCLEOTIDE SEQUENCE [LARGE SCALE GENOMIC DNA]</scope>
    <source>
        <strain evidence="2 5">ZM</strain>
    </source>
</reference>
<sequence length="252" mass="28195">MTERRRVVPVLMLAFLAVLCLPRAASAWHDRTHVAIAWAAGFDRWYSAAAPDVAKLKYPCGAYEGKNHYSHNSAGEPVTPELVSSQVKQYDRADDLEGHLYGAIIASLAGYRKLEAAGKFADYHLVYCAHYIGDLSMPLHNVPYDAFNKARHHANDGIIESTAFRDAAEIRSRCYTIEIENDDDLSREIARIGEISRQLALKMKREERNMSSREALSQAVHSASLFRAVLLYAGRPLMEEDGLFPGAEKAER</sequence>
<dbReference type="EMBL" id="WUBZ01000006">
    <property type="protein sequence ID" value="MWV54027.1"/>
    <property type="molecule type" value="Genomic_DNA"/>
</dbReference>
<dbReference type="EMBL" id="RXYK01000009">
    <property type="protein sequence ID" value="RTY37520.1"/>
    <property type="molecule type" value="Genomic_DNA"/>
</dbReference>
<feature type="signal peptide" evidence="1">
    <location>
        <begin position="1"/>
        <end position="27"/>
    </location>
</feature>
<evidence type="ECO:0000313" key="2">
    <source>
        <dbReference type="EMBL" id="MWV54027.1"/>
    </source>
</evidence>
<dbReference type="Proteomes" id="UP000489351">
    <property type="component" value="Unassembled WGS sequence"/>
</dbReference>
<evidence type="ECO:0000313" key="5">
    <source>
        <dbReference type="Proteomes" id="UP000489351"/>
    </source>
</evidence>
<gene>
    <name evidence="3" type="ORF">EKD02_06715</name>
    <name evidence="2" type="ORF">GJ685_02980</name>
</gene>
<name>A0A3S0U134_CHLPH</name>
<proteinExistence type="predicted"/>
<dbReference type="AlphaFoldDB" id="A0A3S0U134"/>
<reference evidence="3 4" key="1">
    <citation type="submission" date="2018-12" db="EMBL/GenBank/DDBJ databases">
        <authorList>
            <person name="Lunina O.N."/>
            <person name="Grouzdev D.S."/>
            <person name="Gorlenko V.M."/>
            <person name="Savvichev A.S."/>
        </authorList>
    </citation>
    <scope>NUCLEOTIDE SEQUENCE [LARGE SCALE GENOMIC DNA]</scope>
    <source>
        <strain evidence="3 4">BrKhr-17</strain>
    </source>
</reference>
<accession>A0A3S0U134</accession>
<dbReference type="InterPro" id="IPR008947">
    <property type="entry name" value="PLipase_C/P1_nuclease_dom_sf"/>
</dbReference>
<protein>
    <recommendedName>
        <fullName evidence="6">Phospholipase C/D domain-containing protein</fullName>
    </recommendedName>
</protein>
<keyword evidence="1" id="KW-0732">Signal</keyword>